<geneLocation type="plasmid" evidence="1 2">
    <name>p1-JPH1</name>
</geneLocation>
<accession>A0AAI8STB4</accession>
<dbReference type="EMBL" id="AP020327">
    <property type="protein sequence ID" value="BBN50923.1"/>
    <property type="molecule type" value="Genomic_DNA"/>
</dbReference>
<dbReference type="InterPro" id="IPR036388">
    <property type="entry name" value="WH-like_DNA-bd_sf"/>
</dbReference>
<keyword evidence="1" id="KW-0614">Plasmid</keyword>
<dbReference type="Gene3D" id="1.10.10.10">
    <property type="entry name" value="Winged helix-like DNA-binding domain superfamily/Winged helix DNA-binding domain"/>
    <property type="match status" value="1"/>
</dbReference>
<name>A0AAI8STB4_MYCAV</name>
<dbReference type="SUPFAM" id="SSF88659">
    <property type="entry name" value="Sigma3 and sigma4 domains of RNA polymerase sigma factors"/>
    <property type="match status" value="1"/>
</dbReference>
<reference evidence="1 2" key="1">
    <citation type="submission" date="2019-09" db="EMBL/GenBank/DDBJ databases">
        <title>Complete genome sequence of Mycobacterium avium subsp. hominissuis strain JP-H-1.</title>
        <authorList>
            <person name="Kinoshita Y."/>
            <person name="Niwa H."/>
            <person name="Uchida-Fujii E."/>
            <person name="Nukada T."/>
        </authorList>
    </citation>
    <scope>NUCLEOTIDE SEQUENCE [LARGE SCALE GENOMIC DNA]</scope>
    <source>
        <strain evidence="1 2">JP-H-1</strain>
        <plasmid evidence="1 2">p1-JPH1</plasmid>
    </source>
</reference>
<dbReference type="InterPro" id="IPR013324">
    <property type="entry name" value="RNA_pol_sigma_r3/r4-like"/>
</dbReference>
<sequence>MTTQPLSLPRPAAALRDHALRCAGMRSHRAQISAWLRATHVSTVEQLFDALAGRDGEATAHLLVDYRRGVSLASTVLLGAKAVMLASVARHAPGDTAEERFQVTVDAFLAHALPKVEPTHKYVDAQLYWVTLRTVAPEWKGRRLGWPSKLHKGPLCDAAEPRFFDEFAGADVHADPDSYLTADAVLNWALTRGFIVEDDHRALVLRYGGEKARPVREVAAIVGVSENMLESRLRRAMTRLRAAVVADRDDLHRACIDARWVRHHAEAHSAAVETGAAA</sequence>
<evidence type="ECO:0000313" key="2">
    <source>
        <dbReference type="Proteomes" id="UP000327362"/>
    </source>
</evidence>
<organism evidence="1 2">
    <name type="scientific">Mycobacterium avium subsp. hominissuis</name>
    <dbReference type="NCBI Taxonomy" id="439334"/>
    <lineage>
        <taxon>Bacteria</taxon>
        <taxon>Bacillati</taxon>
        <taxon>Actinomycetota</taxon>
        <taxon>Actinomycetes</taxon>
        <taxon>Mycobacteriales</taxon>
        <taxon>Mycobacteriaceae</taxon>
        <taxon>Mycobacterium</taxon>
        <taxon>Mycobacterium avium complex (MAC)</taxon>
    </lineage>
</organism>
<gene>
    <name evidence="1" type="ORF">JPH1_53980</name>
</gene>
<protein>
    <submittedName>
        <fullName evidence="1">Uncharacterized protein</fullName>
    </submittedName>
</protein>
<proteinExistence type="predicted"/>
<evidence type="ECO:0000313" key="1">
    <source>
        <dbReference type="EMBL" id="BBN50923.1"/>
    </source>
</evidence>
<dbReference type="Proteomes" id="UP000327362">
    <property type="component" value="Plasmid p1-JPH1"/>
</dbReference>
<dbReference type="AlphaFoldDB" id="A0AAI8STB4"/>